<dbReference type="InterPro" id="IPR009003">
    <property type="entry name" value="Peptidase_S1_PA"/>
</dbReference>
<dbReference type="PANTHER" id="PTHR24260:SF136">
    <property type="entry name" value="GH08193P-RELATED"/>
    <property type="match status" value="1"/>
</dbReference>
<dbReference type="Gene3D" id="2.40.10.10">
    <property type="entry name" value="Trypsin-like serine proteases"/>
    <property type="match status" value="1"/>
</dbReference>
<evidence type="ECO:0000256" key="1">
    <source>
        <dbReference type="SAM" id="MobiDB-lite"/>
    </source>
</evidence>
<dbReference type="PRINTS" id="PR00722">
    <property type="entry name" value="CHYMOTRYPSIN"/>
</dbReference>
<dbReference type="OrthoDB" id="9813836at2"/>
<reference evidence="4" key="1">
    <citation type="submission" date="2017-04" db="EMBL/GenBank/DDBJ databases">
        <authorList>
            <person name="Varghese N."/>
            <person name="Submissions S."/>
        </authorList>
    </citation>
    <scope>NUCLEOTIDE SEQUENCE [LARGE SCALE GENOMIC DNA]</scope>
    <source>
        <strain evidence="4">RKEM611</strain>
    </source>
</reference>
<feature type="domain" description="Peptidase S1" evidence="2">
    <location>
        <begin position="32"/>
        <end position="272"/>
    </location>
</feature>
<organism evidence="3 4">
    <name type="scientific">Pseudobacteriovorax antillogorgiicola</name>
    <dbReference type="NCBI Taxonomy" id="1513793"/>
    <lineage>
        <taxon>Bacteria</taxon>
        <taxon>Pseudomonadati</taxon>
        <taxon>Bdellovibrionota</taxon>
        <taxon>Oligoflexia</taxon>
        <taxon>Oligoflexales</taxon>
        <taxon>Pseudobacteriovoracaceae</taxon>
        <taxon>Pseudobacteriovorax</taxon>
    </lineage>
</organism>
<proteinExistence type="predicted"/>
<dbReference type="InterPro" id="IPR001314">
    <property type="entry name" value="Peptidase_S1A"/>
</dbReference>
<dbReference type="PANTHER" id="PTHR24260">
    <property type="match status" value="1"/>
</dbReference>
<dbReference type="PROSITE" id="PS50240">
    <property type="entry name" value="TRYPSIN_DOM"/>
    <property type="match status" value="1"/>
</dbReference>
<dbReference type="SMART" id="SM00020">
    <property type="entry name" value="Tryp_SPc"/>
    <property type="match status" value="1"/>
</dbReference>
<evidence type="ECO:0000259" key="2">
    <source>
        <dbReference type="PROSITE" id="PS50240"/>
    </source>
</evidence>
<keyword evidence="4" id="KW-1185">Reference proteome</keyword>
<dbReference type="PROSITE" id="PS00134">
    <property type="entry name" value="TRYPSIN_HIS"/>
    <property type="match status" value="1"/>
</dbReference>
<dbReference type="Proteomes" id="UP000192907">
    <property type="component" value="Unassembled WGS sequence"/>
</dbReference>
<feature type="region of interest" description="Disordered" evidence="1">
    <location>
        <begin position="276"/>
        <end position="310"/>
    </location>
</feature>
<accession>A0A1Y6CLI6</accession>
<evidence type="ECO:0000313" key="4">
    <source>
        <dbReference type="Proteomes" id="UP000192907"/>
    </source>
</evidence>
<dbReference type="InterPro" id="IPR043504">
    <property type="entry name" value="Peptidase_S1_PA_chymotrypsin"/>
</dbReference>
<protein>
    <submittedName>
        <fullName evidence="3">Trypsin</fullName>
    </submittedName>
</protein>
<dbReference type="SUPFAM" id="SSF50494">
    <property type="entry name" value="Trypsin-like serine proteases"/>
    <property type="match status" value="1"/>
</dbReference>
<dbReference type="AlphaFoldDB" id="A0A1Y6CLI6"/>
<evidence type="ECO:0000313" key="3">
    <source>
        <dbReference type="EMBL" id="SMF71287.1"/>
    </source>
</evidence>
<dbReference type="STRING" id="1513793.SAMN06296036_12664"/>
<gene>
    <name evidence="3" type="ORF">SAMN06296036_12664</name>
</gene>
<dbReference type="PROSITE" id="PS51257">
    <property type="entry name" value="PROKAR_LIPOPROTEIN"/>
    <property type="match status" value="1"/>
</dbReference>
<feature type="compositionally biased region" description="Acidic residues" evidence="1">
    <location>
        <begin position="279"/>
        <end position="293"/>
    </location>
</feature>
<dbReference type="EMBL" id="FWZT01000026">
    <property type="protein sequence ID" value="SMF71287.1"/>
    <property type="molecule type" value="Genomic_DNA"/>
</dbReference>
<dbReference type="RefSeq" id="WP_132324227.1">
    <property type="nucleotide sequence ID" value="NZ_FWZT01000026.1"/>
</dbReference>
<sequence>MIQRSIQGLCLGAFLAMIGGCGQSTPKSDLGIFGGQVGQSGTNRFSATVRIYFQNYLTCTGVLVEKNVVLTAAHCVASCGKYENAPKRCQWTGSKDDYLVQDRYGQNYQIDGYSLPYEFSYNYRSGASGYDLALIRLDRDMNSNPVKIADPSDADAKRATLNSRDLEILGYGDSTNYAPTDPQRGQLQFVGVDLRSNSLNDRELHVGSYDSHACSGDSGGPLFVRFDNKVRIAGIASRKYSEDSFYCSDTDGSLYVNLFRPDASAWLMTELAKVKDGSEDPDIGGGDDGDPDDGNSGGDPDPEPDPDTWTERGIAFSTKIVKKDEPYTLPFYIDRNPSEIQMSLKVDDPVSIRIFDNDGNEVFYKEYEKGDFDWEDISGNFYKGNWSAQISYRCFWDCLLDKDREVKKFKLRYR</sequence>
<dbReference type="Pfam" id="PF00089">
    <property type="entry name" value="Trypsin"/>
    <property type="match status" value="1"/>
</dbReference>
<name>A0A1Y6CLI6_9BACT</name>
<dbReference type="InterPro" id="IPR001254">
    <property type="entry name" value="Trypsin_dom"/>
</dbReference>
<dbReference type="InterPro" id="IPR051333">
    <property type="entry name" value="CLIP_Serine_Protease"/>
</dbReference>
<dbReference type="InterPro" id="IPR018114">
    <property type="entry name" value="TRYPSIN_HIS"/>
</dbReference>
<dbReference type="GO" id="GO:0006508">
    <property type="term" value="P:proteolysis"/>
    <property type="evidence" value="ECO:0007669"/>
    <property type="project" value="InterPro"/>
</dbReference>
<dbReference type="GO" id="GO:0004252">
    <property type="term" value="F:serine-type endopeptidase activity"/>
    <property type="evidence" value="ECO:0007669"/>
    <property type="project" value="InterPro"/>
</dbReference>